<dbReference type="PANTHER" id="PTHR45953">
    <property type="entry name" value="IDURONATE 2-SULFATASE"/>
    <property type="match status" value="1"/>
</dbReference>
<proteinExistence type="inferred from homology"/>
<organism evidence="8 9">
    <name type="scientific">Namhaeicola litoreus</name>
    <dbReference type="NCBI Taxonomy" id="1052145"/>
    <lineage>
        <taxon>Bacteria</taxon>
        <taxon>Pseudomonadati</taxon>
        <taxon>Bacteroidota</taxon>
        <taxon>Flavobacteriia</taxon>
        <taxon>Flavobacteriales</taxon>
        <taxon>Flavobacteriaceae</taxon>
        <taxon>Namhaeicola</taxon>
    </lineage>
</organism>
<dbReference type="EMBL" id="JBHTMY010000003">
    <property type="protein sequence ID" value="MFD1316379.1"/>
    <property type="molecule type" value="Genomic_DNA"/>
</dbReference>
<keyword evidence="3" id="KW-0479">Metal-binding</keyword>
<comment type="cofactor">
    <cofactor evidence="1">
        <name>Ca(2+)</name>
        <dbReference type="ChEBI" id="CHEBI:29108"/>
    </cofactor>
</comment>
<gene>
    <name evidence="8" type="ORF">ACFQ39_12185</name>
</gene>
<comment type="caution">
    <text evidence="8">The sequence shown here is derived from an EMBL/GenBank/DDBJ whole genome shotgun (WGS) entry which is preliminary data.</text>
</comment>
<dbReference type="Pfam" id="PF00884">
    <property type="entry name" value="Sulfatase"/>
    <property type="match status" value="1"/>
</dbReference>
<dbReference type="RefSeq" id="WP_377179297.1">
    <property type="nucleotide sequence ID" value="NZ_JBHTMY010000003.1"/>
</dbReference>
<keyword evidence="6" id="KW-0106">Calcium</keyword>
<comment type="similarity">
    <text evidence="2">Belongs to the sulfatase family.</text>
</comment>
<feature type="domain" description="Sulfatase N-terminal" evidence="7">
    <location>
        <begin position="42"/>
        <end position="383"/>
    </location>
</feature>
<dbReference type="InterPro" id="IPR035874">
    <property type="entry name" value="IDS"/>
</dbReference>
<evidence type="ECO:0000256" key="4">
    <source>
        <dbReference type="ARBA" id="ARBA00022729"/>
    </source>
</evidence>
<dbReference type="Proteomes" id="UP001597201">
    <property type="component" value="Unassembled WGS sequence"/>
</dbReference>
<evidence type="ECO:0000256" key="1">
    <source>
        <dbReference type="ARBA" id="ARBA00001913"/>
    </source>
</evidence>
<evidence type="ECO:0000259" key="7">
    <source>
        <dbReference type="Pfam" id="PF00884"/>
    </source>
</evidence>
<dbReference type="Gene3D" id="3.40.720.10">
    <property type="entry name" value="Alkaline Phosphatase, subunit A"/>
    <property type="match status" value="1"/>
</dbReference>
<protein>
    <submittedName>
        <fullName evidence="8">Sulfatase</fullName>
    </submittedName>
</protein>
<dbReference type="InterPro" id="IPR000917">
    <property type="entry name" value="Sulfatase_N"/>
</dbReference>
<evidence type="ECO:0000256" key="2">
    <source>
        <dbReference type="ARBA" id="ARBA00008779"/>
    </source>
</evidence>
<keyword evidence="4" id="KW-0732">Signal</keyword>
<sequence>MSYLKKIIANCLFIIGLILLASCNPKKEKVVQSINQELKAKPNILFIAVDDLKPELNFYGATHIQSPNLDKLASESLVFERSYCNVPVCGASRASILTGLRPTRHRFLNAFTKKDEDAPDVNSLPMTFLKNGYTTISNGKIYHHGDDDKNAWNEIWHPETKGNYYALKENSDLRTDDDRGPAFEVAEVADSVYSDGKIANKGIRDLRKLKKTGEPFFLALGFMKPHLPFNAPTKYWEMYDEKKITLPENYIQPETTPSRAFHKFGELRNYYGIPQGNEPIDDELANKLIHGYYASVSYVDAQIGKVLTELDRLGLAENTIVVLWGDHGWNLGNHKLWCKHVTFESSLRTPLVVKIPNVTKGTKNNNIVEYIDVYPTLCELSGIEKPTHLEGLSLLPLFEGKSIDKNYAVSKFKDAVTLIKGSMFYTEWINDKGEVSDRMLFDHTNDRLELNNLAEKPEYRESVYELSNDLRTKWGEDFLKRPLK</sequence>
<evidence type="ECO:0000256" key="6">
    <source>
        <dbReference type="ARBA" id="ARBA00022837"/>
    </source>
</evidence>
<accession>A0ABW3Y3F6</accession>
<dbReference type="PROSITE" id="PS51257">
    <property type="entry name" value="PROKAR_LIPOPROTEIN"/>
    <property type="match status" value="1"/>
</dbReference>
<evidence type="ECO:0000256" key="5">
    <source>
        <dbReference type="ARBA" id="ARBA00022801"/>
    </source>
</evidence>
<evidence type="ECO:0000313" key="9">
    <source>
        <dbReference type="Proteomes" id="UP001597201"/>
    </source>
</evidence>
<evidence type="ECO:0000256" key="3">
    <source>
        <dbReference type="ARBA" id="ARBA00022723"/>
    </source>
</evidence>
<dbReference type="CDD" id="cd16030">
    <property type="entry name" value="iduronate-2-sulfatase"/>
    <property type="match status" value="1"/>
</dbReference>
<evidence type="ECO:0000313" key="8">
    <source>
        <dbReference type="EMBL" id="MFD1316379.1"/>
    </source>
</evidence>
<dbReference type="PANTHER" id="PTHR45953:SF1">
    <property type="entry name" value="IDURONATE 2-SULFATASE"/>
    <property type="match status" value="1"/>
</dbReference>
<keyword evidence="5" id="KW-0378">Hydrolase</keyword>
<name>A0ABW3Y3F6_9FLAO</name>
<reference evidence="9" key="1">
    <citation type="journal article" date="2019" name="Int. J. Syst. Evol. Microbiol.">
        <title>The Global Catalogue of Microorganisms (GCM) 10K type strain sequencing project: providing services to taxonomists for standard genome sequencing and annotation.</title>
        <authorList>
            <consortium name="The Broad Institute Genomics Platform"/>
            <consortium name="The Broad Institute Genome Sequencing Center for Infectious Disease"/>
            <person name="Wu L."/>
            <person name="Ma J."/>
        </authorList>
    </citation>
    <scope>NUCLEOTIDE SEQUENCE [LARGE SCALE GENOMIC DNA]</scope>
    <source>
        <strain evidence="9">CCUG 61485</strain>
    </source>
</reference>
<dbReference type="SUPFAM" id="SSF53649">
    <property type="entry name" value="Alkaline phosphatase-like"/>
    <property type="match status" value="1"/>
</dbReference>
<dbReference type="InterPro" id="IPR017850">
    <property type="entry name" value="Alkaline_phosphatase_core_sf"/>
</dbReference>
<keyword evidence="9" id="KW-1185">Reference proteome</keyword>